<gene>
    <name evidence="1" type="ORF">ENQ87_02755</name>
</gene>
<sequence length="225" mass="25841">MTEILDKYRELLAEVDQWFRRCLASSGDRIHCAAGCSGCCRGLFDITLLDAALLKGGFDRLEEGTRELVLGRCRERLAGMQRLWPDFAPPFILNCRPEEEWELLMPDDDETPCPLLGADGRCFVYGFRPMTCRLHGLPLVDLDGEVHHDEWCTLNYMGGDPLADTGIRGEFPRIFREEVRLFRHFTRQLLGREFLELDTVIPTAILMDFTSFDWRRFAADFGATP</sequence>
<evidence type="ECO:0000313" key="1">
    <source>
        <dbReference type="EMBL" id="HEN41287.1"/>
    </source>
</evidence>
<accession>A0A831UB42</accession>
<protein>
    <submittedName>
        <fullName evidence="1">YkgJ family cysteine cluster protein</fullName>
    </submittedName>
</protein>
<name>A0A831UB42_GEOME</name>
<reference evidence="1" key="1">
    <citation type="journal article" date="2020" name="mSystems">
        <title>Genome- and Community-Level Interaction Insights into Carbon Utilization and Element Cycling Functions of Hydrothermarchaeota in Hydrothermal Sediment.</title>
        <authorList>
            <person name="Zhou Z."/>
            <person name="Liu Y."/>
            <person name="Xu W."/>
            <person name="Pan J."/>
            <person name="Luo Z.H."/>
            <person name="Li M."/>
        </authorList>
    </citation>
    <scope>NUCLEOTIDE SEQUENCE [LARGE SCALE GENOMIC DNA]</scope>
    <source>
        <strain evidence="1">SpSt-349</strain>
    </source>
</reference>
<dbReference type="EMBL" id="DSOV01000009">
    <property type="protein sequence ID" value="HEN41287.1"/>
    <property type="molecule type" value="Genomic_DNA"/>
</dbReference>
<organism evidence="1">
    <name type="scientific">Geobacter metallireducens</name>
    <dbReference type="NCBI Taxonomy" id="28232"/>
    <lineage>
        <taxon>Bacteria</taxon>
        <taxon>Pseudomonadati</taxon>
        <taxon>Thermodesulfobacteriota</taxon>
        <taxon>Desulfuromonadia</taxon>
        <taxon>Geobacterales</taxon>
        <taxon>Geobacteraceae</taxon>
        <taxon>Geobacter</taxon>
    </lineage>
</organism>
<dbReference type="AlphaFoldDB" id="A0A831UB42"/>
<comment type="caution">
    <text evidence="1">The sequence shown here is derived from an EMBL/GenBank/DDBJ whole genome shotgun (WGS) entry which is preliminary data.</text>
</comment>
<proteinExistence type="predicted"/>